<dbReference type="SUPFAM" id="SSF102588">
    <property type="entry name" value="LmbE-like"/>
    <property type="match status" value="1"/>
</dbReference>
<proteinExistence type="predicted"/>
<comment type="caution">
    <text evidence="2">The sequence shown here is derived from an EMBL/GenBank/DDBJ whole genome shotgun (WGS) entry which is preliminary data.</text>
</comment>
<dbReference type="AlphaFoldDB" id="A0A921ERX6"/>
<dbReference type="GO" id="GO:0016811">
    <property type="term" value="F:hydrolase activity, acting on carbon-nitrogen (but not peptide) bonds, in linear amides"/>
    <property type="evidence" value="ECO:0007669"/>
    <property type="project" value="TreeGrafter"/>
</dbReference>
<dbReference type="InterPro" id="IPR024078">
    <property type="entry name" value="LmbE-like_dom_sf"/>
</dbReference>
<dbReference type="GO" id="GO:0016137">
    <property type="term" value="P:glycoside metabolic process"/>
    <property type="evidence" value="ECO:0007669"/>
    <property type="project" value="UniProtKB-ARBA"/>
</dbReference>
<accession>A0A921ERX6</accession>
<dbReference type="PANTHER" id="PTHR12993">
    <property type="entry name" value="N-ACETYLGLUCOSAMINYL-PHOSPHATIDYLINOSITOL DE-N-ACETYLASE-RELATED"/>
    <property type="match status" value="1"/>
</dbReference>
<name>A0A921ERX6_9ACTN</name>
<evidence type="ECO:0000256" key="1">
    <source>
        <dbReference type="ARBA" id="ARBA00022833"/>
    </source>
</evidence>
<dbReference type="InterPro" id="IPR003737">
    <property type="entry name" value="GlcNAc_PI_deacetylase-related"/>
</dbReference>
<dbReference type="Proteomes" id="UP000712713">
    <property type="component" value="Unassembled WGS sequence"/>
</dbReference>
<dbReference type="EMBL" id="DYZF01000259">
    <property type="protein sequence ID" value="HJE52330.1"/>
    <property type="molecule type" value="Genomic_DNA"/>
</dbReference>
<dbReference type="Pfam" id="PF02585">
    <property type="entry name" value="PIG-L"/>
    <property type="match status" value="1"/>
</dbReference>
<sequence length="95" mass="9531">MNNLPSWNRVLVVVAHPDDESFGLGAVISSFVDGGASVHVTCLTAGEASTLGAAPDLAAIREAELAAAASRLGCDGTTLHHHPDGGLASDLAALE</sequence>
<protein>
    <submittedName>
        <fullName evidence="2">PIG-L family deacetylase</fullName>
    </submittedName>
</protein>
<keyword evidence="1" id="KW-0862">Zinc</keyword>
<evidence type="ECO:0000313" key="2">
    <source>
        <dbReference type="EMBL" id="HJE52330.1"/>
    </source>
</evidence>
<reference evidence="2" key="2">
    <citation type="submission" date="2021-09" db="EMBL/GenBank/DDBJ databases">
        <authorList>
            <person name="Gilroy R."/>
        </authorList>
    </citation>
    <scope>NUCLEOTIDE SEQUENCE</scope>
    <source>
        <strain evidence="2">ChiGjej3B3-7470</strain>
    </source>
</reference>
<reference evidence="2" key="1">
    <citation type="journal article" date="2021" name="PeerJ">
        <title>Extensive microbial diversity within the chicken gut microbiome revealed by metagenomics and culture.</title>
        <authorList>
            <person name="Gilroy R."/>
            <person name="Ravi A."/>
            <person name="Getino M."/>
            <person name="Pursley I."/>
            <person name="Horton D.L."/>
            <person name="Alikhan N.F."/>
            <person name="Baker D."/>
            <person name="Gharbi K."/>
            <person name="Hall N."/>
            <person name="Watson M."/>
            <person name="Adriaenssens E.M."/>
            <person name="Foster-Nyarko E."/>
            <person name="Jarju S."/>
            <person name="Secka A."/>
            <person name="Antonio M."/>
            <person name="Oren A."/>
            <person name="Chaudhuri R.R."/>
            <person name="La Ragione R."/>
            <person name="Hildebrand F."/>
            <person name="Pallen M.J."/>
        </authorList>
    </citation>
    <scope>NUCLEOTIDE SEQUENCE</scope>
    <source>
        <strain evidence="2">ChiGjej3B3-7470</strain>
    </source>
</reference>
<gene>
    <name evidence="2" type="ORF">K8V15_10240</name>
</gene>
<dbReference type="Gene3D" id="3.40.50.10320">
    <property type="entry name" value="LmbE-like"/>
    <property type="match status" value="1"/>
</dbReference>
<dbReference type="PANTHER" id="PTHR12993:SF11">
    <property type="entry name" value="N-ACETYLGLUCOSAMINYL-PHOSPHATIDYLINOSITOL DE-N-ACETYLASE"/>
    <property type="match status" value="1"/>
</dbReference>
<evidence type="ECO:0000313" key="3">
    <source>
        <dbReference type="Proteomes" id="UP000712713"/>
    </source>
</evidence>
<feature type="non-terminal residue" evidence="2">
    <location>
        <position position="95"/>
    </location>
</feature>
<organism evidence="2 3">
    <name type="scientific">Tessaracoccus flavescens</name>
    <dbReference type="NCBI Taxonomy" id="399497"/>
    <lineage>
        <taxon>Bacteria</taxon>
        <taxon>Bacillati</taxon>
        <taxon>Actinomycetota</taxon>
        <taxon>Actinomycetes</taxon>
        <taxon>Propionibacteriales</taxon>
        <taxon>Propionibacteriaceae</taxon>
        <taxon>Tessaracoccus</taxon>
    </lineage>
</organism>